<proteinExistence type="predicted"/>
<name>A0ABS3QG53_9BACT</name>
<keyword evidence="3" id="KW-1185">Reference proteome</keyword>
<feature type="signal peptide" evidence="1">
    <location>
        <begin position="1"/>
        <end position="20"/>
    </location>
</feature>
<feature type="chain" id="PRO_5045289860" evidence="1">
    <location>
        <begin position="21"/>
        <end position="105"/>
    </location>
</feature>
<reference evidence="2 3" key="1">
    <citation type="submission" date="2021-03" db="EMBL/GenBank/DDBJ databases">
        <authorList>
            <person name="Kim M.K."/>
        </authorList>
    </citation>
    <scope>NUCLEOTIDE SEQUENCE [LARGE SCALE GENOMIC DNA]</scope>
    <source>
        <strain evidence="2 3">BT442</strain>
    </source>
</reference>
<evidence type="ECO:0000313" key="3">
    <source>
        <dbReference type="Proteomes" id="UP000664369"/>
    </source>
</evidence>
<dbReference type="Proteomes" id="UP000664369">
    <property type="component" value="Unassembled WGS sequence"/>
</dbReference>
<evidence type="ECO:0000256" key="1">
    <source>
        <dbReference type="SAM" id="SignalP"/>
    </source>
</evidence>
<protein>
    <submittedName>
        <fullName evidence="2">Uncharacterized protein</fullName>
    </submittedName>
</protein>
<dbReference type="EMBL" id="JAGETZ010000006">
    <property type="protein sequence ID" value="MBO2010230.1"/>
    <property type="molecule type" value="Genomic_DNA"/>
</dbReference>
<gene>
    <name evidence="2" type="ORF">J4E00_14305</name>
</gene>
<sequence length="105" mass="11452">MRTFLLSAVLTVILSLPALAAPPSVVLVQIHSRNNTLTLTRGPQNTRTIALGTQEAIKNFEPNAEKLLVLFTELYTDGYELKNSTVSNISAGGFDETVTYVFVKP</sequence>
<comment type="caution">
    <text evidence="2">The sequence shown here is derived from an EMBL/GenBank/DDBJ whole genome shotgun (WGS) entry which is preliminary data.</text>
</comment>
<evidence type="ECO:0000313" key="2">
    <source>
        <dbReference type="EMBL" id="MBO2010230.1"/>
    </source>
</evidence>
<accession>A0ABS3QG53</accession>
<dbReference type="RefSeq" id="WP_208175867.1">
    <property type="nucleotide sequence ID" value="NZ_JAGETZ010000006.1"/>
</dbReference>
<keyword evidence="1" id="KW-0732">Signal</keyword>
<organism evidence="2 3">
    <name type="scientific">Hymenobacter negativus</name>
    <dbReference type="NCBI Taxonomy" id="2795026"/>
    <lineage>
        <taxon>Bacteria</taxon>
        <taxon>Pseudomonadati</taxon>
        <taxon>Bacteroidota</taxon>
        <taxon>Cytophagia</taxon>
        <taxon>Cytophagales</taxon>
        <taxon>Hymenobacteraceae</taxon>
        <taxon>Hymenobacter</taxon>
    </lineage>
</organism>